<accession>A0A6B0UYS4</accession>
<evidence type="ECO:0000313" key="2">
    <source>
        <dbReference type="EMBL" id="MXU94348.1"/>
    </source>
</evidence>
<proteinExistence type="predicted"/>
<reference evidence="2" key="1">
    <citation type="submission" date="2019-12" db="EMBL/GenBank/DDBJ databases">
        <title>An insight into the sialome of adult female Ixodes ricinus ticks feeding for 6 days.</title>
        <authorList>
            <person name="Perner J."/>
            <person name="Ribeiro J.M.C."/>
        </authorList>
    </citation>
    <scope>NUCLEOTIDE SEQUENCE</scope>
    <source>
        <strain evidence="2">Semi-engorged</strain>
        <tissue evidence="2">Salivary glands</tissue>
    </source>
</reference>
<sequence>MHLTCVFSVVYCPCVESDPKGTTTDVTVAGCLMSRSWRSLLEVTTKSMSRSRRTCFRLGCGLPHWAVCSLGRYAGARDGGDVLRGGLRHGHGRPWQDCVLVPAVRPPVQELQQPQAPHQAARPHSGVLPLQAVQPQVRPQGHSQVAPQAGSRDHQHSHRHL</sequence>
<name>A0A6B0UYS4_IXORI</name>
<organism evidence="2">
    <name type="scientific">Ixodes ricinus</name>
    <name type="common">Common tick</name>
    <name type="synonym">Acarus ricinus</name>
    <dbReference type="NCBI Taxonomy" id="34613"/>
    <lineage>
        <taxon>Eukaryota</taxon>
        <taxon>Metazoa</taxon>
        <taxon>Ecdysozoa</taxon>
        <taxon>Arthropoda</taxon>
        <taxon>Chelicerata</taxon>
        <taxon>Arachnida</taxon>
        <taxon>Acari</taxon>
        <taxon>Parasitiformes</taxon>
        <taxon>Ixodida</taxon>
        <taxon>Ixodoidea</taxon>
        <taxon>Ixodidae</taxon>
        <taxon>Ixodinae</taxon>
        <taxon>Ixodes</taxon>
    </lineage>
</organism>
<dbReference type="EMBL" id="GIFC01012265">
    <property type="protein sequence ID" value="MXU94348.1"/>
    <property type="molecule type" value="Transcribed_RNA"/>
</dbReference>
<feature type="region of interest" description="Disordered" evidence="1">
    <location>
        <begin position="135"/>
        <end position="161"/>
    </location>
</feature>
<dbReference type="AlphaFoldDB" id="A0A6B0UYS4"/>
<evidence type="ECO:0000256" key="1">
    <source>
        <dbReference type="SAM" id="MobiDB-lite"/>
    </source>
</evidence>
<protein>
    <submittedName>
        <fullName evidence="2">Uncharacterized protein</fullName>
    </submittedName>
</protein>